<gene>
    <name evidence="7" type="ORF">FE782_30840</name>
</gene>
<dbReference type="Proteomes" id="UP000309676">
    <property type="component" value="Unassembled WGS sequence"/>
</dbReference>
<dbReference type="PROSITE" id="PS50110">
    <property type="entry name" value="RESPONSE_REGULATORY"/>
    <property type="match status" value="1"/>
</dbReference>
<dbReference type="Gene3D" id="1.10.10.60">
    <property type="entry name" value="Homeodomain-like"/>
    <property type="match status" value="2"/>
</dbReference>
<dbReference type="GO" id="GO:0003700">
    <property type="term" value="F:DNA-binding transcription factor activity"/>
    <property type="evidence" value="ECO:0007669"/>
    <property type="project" value="InterPro"/>
</dbReference>
<sequence length="468" mass="53477">MCPAVSAWGRPLRCACRSSGRRDDRMLNVMVVDDDYLVRQGFIRIMPWESFGMKVVCEASDGAEALTTLSRHAVDVLITDLAMPVMSGLELMKEAKERYPNLHMVVLTFHHEFDLVRDALRLGALDYITKVELEQDQMAVILQRIRDRIGQRTSFPPQGAGGGDDRSFAEDAAHAEFRTTGAEKQWSLLDAGDGGAPDGSPTDVVRVRWTGVRGMEKKELLQKLRLYGEHALYYSWDEEARECELPAELLAELRPPAKEETIRLGLDWCKLSWMTDPVVFDRLLDDTARLRLPAAQLEQMFYMAIEEWAKVFDPESFRIDPAHRPHTWKGWTRWLSGVRRAVLSKADRQAYSLEVIACVTKAVDLVNQDVRAEIQLPDVAKKVGMSRSYFSRCFHDIVGVTFQEYIRDSRIRRAKTLLLSTNKSVGWIASESGYPNERYFSRVFRDVTGLLPREYRKQSAAHVTNRTK</sequence>
<dbReference type="PANTHER" id="PTHR43280:SF28">
    <property type="entry name" value="HTH-TYPE TRANSCRIPTIONAL ACTIVATOR RHAS"/>
    <property type="match status" value="1"/>
</dbReference>
<dbReference type="InterPro" id="IPR001789">
    <property type="entry name" value="Sig_transdc_resp-reg_receiver"/>
</dbReference>
<keyword evidence="1" id="KW-0805">Transcription regulation</keyword>
<evidence type="ECO:0000259" key="6">
    <source>
        <dbReference type="PROSITE" id="PS50110"/>
    </source>
</evidence>
<evidence type="ECO:0000256" key="2">
    <source>
        <dbReference type="ARBA" id="ARBA00023125"/>
    </source>
</evidence>
<feature type="domain" description="HTH araC/xylS-type" evidence="5">
    <location>
        <begin position="360"/>
        <end position="458"/>
    </location>
</feature>
<comment type="caution">
    <text evidence="7">The sequence shown here is derived from an EMBL/GenBank/DDBJ whole genome shotgun (WGS) entry which is preliminary data.</text>
</comment>
<feature type="domain" description="Response regulatory" evidence="6">
    <location>
        <begin position="28"/>
        <end position="145"/>
    </location>
</feature>
<reference evidence="7 8" key="1">
    <citation type="submission" date="2019-05" db="EMBL/GenBank/DDBJ databases">
        <authorList>
            <person name="Narsing Rao M.P."/>
            <person name="Li W.J."/>
        </authorList>
    </citation>
    <scope>NUCLEOTIDE SEQUENCE [LARGE SCALE GENOMIC DNA]</scope>
    <source>
        <strain evidence="7 8">SYSU_K30003</strain>
    </source>
</reference>
<dbReference type="InterPro" id="IPR011006">
    <property type="entry name" value="CheY-like_superfamily"/>
</dbReference>
<keyword evidence="3" id="KW-0804">Transcription</keyword>
<dbReference type="Gene3D" id="3.40.50.2300">
    <property type="match status" value="1"/>
</dbReference>
<dbReference type="SMART" id="SM00342">
    <property type="entry name" value="HTH_ARAC"/>
    <property type="match status" value="1"/>
</dbReference>
<dbReference type="SUPFAM" id="SSF46689">
    <property type="entry name" value="Homeodomain-like"/>
    <property type="match status" value="2"/>
</dbReference>
<dbReference type="CDD" id="cd17536">
    <property type="entry name" value="REC_YesN-like"/>
    <property type="match status" value="1"/>
</dbReference>
<dbReference type="Pfam" id="PF00072">
    <property type="entry name" value="Response_reg"/>
    <property type="match status" value="1"/>
</dbReference>
<keyword evidence="2" id="KW-0238">DNA-binding</keyword>
<dbReference type="GO" id="GO:0000160">
    <property type="term" value="P:phosphorelay signal transduction system"/>
    <property type="evidence" value="ECO:0007669"/>
    <property type="project" value="InterPro"/>
</dbReference>
<keyword evidence="8" id="KW-1185">Reference proteome</keyword>
<dbReference type="PROSITE" id="PS01124">
    <property type="entry name" value="HTH_ARAC_FAMILY_2"/>
    <property type="match status" value="1"/>
</dbReference>
<evidence type="ECO:0000313" key="8">
    <source>
        <dbReference type="Proteomes" id="UP000309676"/>
    </source>
</evidence>
<dbReference type="PANTHER" id="PTHR43280">
    <property type="entry name" value="ARAC-FAMILY TRANSCRIPTIONAL REGULATOR"/>
    <property type="match status" value="1"/>
</dbReference>
<dbReference type="EMBL" id="VCIW01000037">
    <property type="protein sequence ID" value="TLS48407.1"/>
    <property type="molecule type" value="Genomic_DNA"/>
</dbReference>
<dbReference type="AlphaFoldDB" id="A0A5R9FWN9"/>
<evidence type="ECO:0000256" key="4">
    <source>
        <dbReference type="PROSITE-ProRule" id="PRU00169"/>
    </source>
</evidence>
<dbReference type="Pfam" id="PF12833">
    <property type="entry name" value="HTH_18"/>
    <property type="match status" value="1"/>
</dbReference>
<dbReference type="PROSITE" id="PS00041">
    <property type="entry name" value="HTH_ARAC_FAMILY_1"/>
    <property type="match status" value="1"/>
</dbReference>
<evidence type="ECO:0000259" key="5">
    <source>
        <dbReference type="PROSITE" id="PS01124"/>
    </source>
</evidence>
<evidence type="ECO:0000256" key="1">
    <source>
        <dbReference type="ARBA" id="ARBA00023015"/>
    </source>
</evidence>
<keyword evidence="4" id="KW-0597">Phosphoprotein</keyword>
<dbReference type="GO" id="GO:0043565">
    <property type="term" value="F:sequence-specific DNA binding"/>
    <property type="evidence" value="ECO:0007669"/>
    <property type="project" value="InterPro"/>
</dbReference>
<dbReference type="InterPro" id="IPR009057">
    <property type="entry name" value="Homeodomain-like_sf"/>
</dbReference>
<name>A0A5R9FWN9_9BACL</name>
<organism evidence="7 8">
    <name type="scientific">Paenibacillus antri</name>
    <dbReference type="NCBI Taxonomy" id="2582848"/>
    <lineage>
        <taxon>Bacteria</taxon>
        <taxon>Bacillati</taxon>
        <taxon>Bacillota</taxon>
        <taxon>Bacilli</taxon>
        <taxon>Bacillales</taxon>
        <taxon>Paenibacillaceae</taxon>
        <taxon>Paenibacillus</taxon>
    </lineage>
</organism>
<dbReference type="InterPro" id="IPR018060">
    <property type="entry name" value="HTH_AraC"/>
</dbReference>
<dbReference type="SMART" id="SM00448">
    <property type="entry name" value="REC"/>
    <property type="match status" value="1"/>
</dbReference>
<evidence type="ECO:0000256" key="3">
    <source>
        <dbReference type="ARBA" id="ARBA00023163"/>
    </source>
</evidence>
<dbReference type="SUPFAM" id="SSF52172">
    <property type="entry name" value="CheY-like"/>
    <property type="match status" value="1"/>
</dbReference>
<dbReference type="InterPro" id="IPR018062">
    <property type="entry name" value="HTH_AraC-typ_CS"/>
</dbReference>
<protein>
    <submittedName>
        <fullName evidence="7">Helix-turn-helix domain-containing protein</fullName>
    </submittedName>
</protein>
<evidence type="ECO:0000313" key="7">
    <source>
        <dbReference type="EMBL" id="TLS48407.1"/>
    </source>
</evidence>
<feature type="modified residue" description="4-aspartylphosphate" evidence="4">
    <location>
        <position position="80"/>
    </location>
</feature>
<accession>A0A5R9FWN9</accession>
<proteinExistence type="predicted"/>